<dbReference type="OrthoDB" id="20198at2759"/>
<evidence type="ECO:0000256" key="2">
    <source>
        <dbReference type="ARBA" id="ARBA00023239"/>
    </source>
</evidence>
<dbReference type="Proteomes" id="UP000243081">
    <property type="component" value="Unassembled WGS sequence"/>
</dbReference>
<dbReference type="InterPro" id="IPR051466">
    <property type="entry name" value="D-amino_acid_metab_enzyme"/>
</dbReference>
<name>A0A179I3D5_CORDF</name>
<keyword evidence="5" id="KW-1185">Reference proteome</keyword>
<dbReference type="GO" id="GO:0008721">
    <property type="term" value="F:D-serine ammonia-lyase activity"/>
    <property type="evidence" value="ECO:0007669"/>
    <property type="project" value="TreeGrafter"/>
</dbReference>
<sequence>MSIPQRLNPSQESLCQFYVGKNIHDVPKPALVLDQAKMRRHCQSLSAAAEALGVGFRAHIKTHKTVEGTRIQMGESEDVKLVVSTVAEIEHLLPLLTDYQRQGRQVNVLYGIPLPQSQVSRLATAGQKLGAGSLSVLLDHADQLELLSRFRDEAGFPAGVYVKVDTGYHRAGLPPWGINKDGLLLQLVTMDMQGTANFIGLYSHSSLSYNDSTPAQAMANLEGEISGCMEAVAKNTQFFPRNRTFVISVGASPQVSSVENLVAEEGELSAAAQSLRAAIQSVADGGPSGIQTNLELHAGVYSILDVQQLATKSKANLGGYGDEIAISVVSEVCSVYNNGERAQPEALVSVGVLGLGREPCAAYKGWGVVDRSALSPEIMAGRQLIVSRVSQEHSILAWEADATSTAVMALPLTVGQSIRIYPNHACITGALYGWYLVVDSDISGTETQVVDVWCRASGW</sequence>
<comment type="caution">
    <text evidence="4">The sequence shown here is derived from an EMBL/GenBank/DDBJ whole genome shotgun (WGS) entry which is preliminary data.</text>
</comment>
<dbReference type="GO" id="GO:0036088">
    <property type="term" value="P:D-serine catabolic process"/>
    <property type="evidence" value="ECO:0007669"/>
    <property type="project" value="TreeGrafter"/>
</dbReference>
<dbReference type="Gene3D" id="3.20.20.10">
    <property type="entry name" value="Alanine racemase"/>
    <property type="match status" value="1"/>
</dbReference>
<proteinExistence type="inferred from homology"/>
<organism evidence="4 5">
    <name type="scientific">Cordyceps confragosa</name>
    <name type="common">Lecanicillium lecanii</name>
    <dbReference type="NCBI Taxonomy" id="2714763"/>
    <lineage>
        <taxon>Eukaryota</taxon>
        <taxon>Fungi</taxon>
        <taxon>Dikarya</taxon>
        <taxon>Ascomycota</taxon>
        <taxon>Pezizomycotina</taxon>
        <taxon>Sordariomycetes</taxon>
        <taxon>Hypocreomycetidae</taxon>
        <taxon>Hypocreales</taxon>
        <taxon>Cordycipitaceae</taxon>
        <taxon>Akanthomyces</taxon>
    </lineage>
</organism>
<dbReference type="EMBL" id="LUKN01004210">
    <property type="protein sequence ID" value="OAQ96361.1"/>
    <property type="molecule type" value="Genomic_DNA"/>
</dbReference>
<evidence type="ECO:0000259" key="3">
    <source>
        <dbReference type="SMART" id="SM01119"/>
    </source>
</evidence>
<dbReference type="InterPro" id="IPR001608">
    <property type="entry name" value="Ala_racemase_N"/>
</dbReference>
<dbReference type="Pfam" id="PF14031">
    <property type="entry name" value="D-ser_dehydrat"/>
    <property type="match status" value="1"/>
</dbReference>
<dbReference type="Gene3D" id="2.40.37.20">
    <property type="entry name" value="D-serine dehydratase-like domain"/>
    <property type="match status" value="1"/>
</dbReference>
<accession>A0A179I3D5</accession>
<dbReference type="InterPro" id="IPR029066">
    <property type="entry name" value="PLP-binding_barrel"/>
</dbReference>
<protein>
    <recommendedName>
        <fullName evidence="3">D-serine dehydratase-like domain-containing protein</fullName>
    </recommendedName>
</protein>
<comment type="similarity">
    <text evidence="1">Belongs to the DSD1 family.</text>
</comment>
<keyword evidence="2" id="KW-0456">Lyase</keyword>
<dbReference type="Pfam" id="PF01168">
    <property type="entry name" value="Ala_racemase_N"/>
    <property type="match status" value="1"/>
</dbReference>
<evidence type="ECO:0000313" key="4">
    <source>
        <dbReference type="EMBL" id="OAQ96361.1"/>
    </source>
</evidence>
<dbReference type="PANTHER" id="PTHR28004:SF2">
    <property type="entry name" value="D-SERINE DEHYDRATASE"/>
    <property type="match status" value="1"/>
</dbReference>
<dbReference type="PANTHER" id="PTHR28004">
    <property type="entry name" value="ZGC:162816-RELATED"/>
    <property type="match status" value="1"/>
</dbReference>
<dbReference type="OMA" id="WVRASGW"/>
<evidence type="ECO:0000256" key="1">
    <source>
        <dbReference type="ARBA" id="ARBA00005323"/>
    </source>
</evidence>
<evidence type="ECO:0000313" key="5">
    <source>
        <dbReference type="Proteomes" id="UP000243081"/>
    </source>
</evidence>
<dbReference type="SMART" id="SM01119">
    <property type="entry name" value="D-ser_dehydrat"/>
    <property type="match status" value="1"/>
</dbReference>
<gene>
    <name evidence="4" type="ORF">LLEC1_04189</name>
</gene>
<reference evidence="4 5" key="1">
    <citation type="submission" date="2016-03" db="EMBL/GenBank/DDBJ databases">
        <title>Fine-scale spatial genetic structure of a fungal parasite of coffee scale insects.</title>
        <authorList>
            <person name="Jackson D."/>
            <person name="Zemenick K.A."/>
            <person name="Malloure B."/>
            <person name="Quandt C.A."/>
            <person name="James T.Y."/>
        </authorList>
    </citation>
    <scope>NUCLEOTIDE SEQUENCE [LARGE SCALE GENOMIC DNA]</scope>
    <source>
        <strain evidence="4 5">UM487</strain>
    </source>
</reference>
<feature type="domain" description="D-serine dehydratase-like" evidence="3">
    <location>
        <begin position="325"/>
        <end position="439"/>
    </location>
</feature>
<dbReference type="InterPro" id="IPR042208">
    <property type="entry name" value="D-ser_dehydrat-like_sf"/>
</dbReference>
<dbReference type="InterPro" id="IPR026956">
    <property type="entry name" value="D-ser_dehydrat-like_dom"/>
</dbReference>
<dbReference type="AlphaFoldDB" id="A0A179I3D5"/>
<dbReference type="SUPFAM" id="SSF51419">
    <property type="entry name" value="PLP-binding barrel"/>
    <property type="match status" value="1"/>
</dbReference>